<organism evidence="2">
    <name type="scientific">Brachypodium distachyon</name>
    <name type="common">Purple false brome</name>
    <name type="synonym">Trachynia distachya</name>
    <dbReference type="NCBI Taxonomy" id="15368"/>
    <lineage>
        <taxon>Eukaryota</taxon>
        <taxon>Viridiplantae</taxon>
        <taxon>Streptophyta</taxon>
        <taxon>Embryophyta</taxon>
        <taxon>Tracheophyta</taxon>
        <taxon>Spermatophyta</taxon>
        <taxon>Magnoliopsida</taxon>
        <taxon>Liliopsida</taxon>
        <taxon>Poales</taxon>
        <taxon>Poaceae</taxon>
        <taxon>BOP clade</taxon>
        <taxon>Pooideae</taxon>
        <taxon>Stipodae</taxon>
        <taxon>Brachypodieae</taxon>
        <taxon>Brachypodium</taxon>
    </lineage>
</organism>
<feature type="compositionally biased region" description="Basic and acidic residues" evidence="1">
    <location>
        <begin position="55"/>
        <end position="64"/>
    </location>
</feature>
<name>A0A2K2DIM8_BRADI</name>
<dbReference type="EnsemblPlants" id="PNT74129">
    <property type="protein sequence ID" value="PNT74129"/>
    <property type="gene ID" value="BRADI_1g08406v3"/>
</dbReference>
<reference evidence="2" key="2">
    <citation type="submission" date="2017-06" db="EMBL/GenBank/DDBJ databases">
        <title>WGS assembly of Brachypodium distachyon.</title>
        <authorList>
            <consortium name="The International Brachypodium Initiative"/>
            <person name="Lucas S."/>
            <person name="Harmon-Smith M."/>
            <person name="Lail K."/>
            <person name="Tice H."/>
            <person name="Grimwood J."/>
            <person name="Bruce D."/>
            <person name="Barry K."/>
            <person name="Shu S."/>
            <person name="Lindquist E."/>
            <person name="Wang M."/>
            <person name="Pitluck S."/>
            <person name="Vogel J.P."/>
            <person name="Garvin D.F."/>
            <person name="Mockler T.C."/>
            <person name="Schmutz J."/>
            <person name="Rokhsar D."/>
            <person name="Bevan M.W."/>
        </authorList>
    </citation>
    <scope>NUCLEOTIDE SEQUENCE</scope>
    <source>
        <strain evidence="2">Bd21</strain>
    </source>
</reference>
<protein>
    <submittedName>
        <fullName evidence="2 3">Uncharacterized protein</fullName>
    </submittedName>
</protein>
<evidence type="ECO:0000313" key="4">
    <source>
        <dbReference type="Proteomes" id="UP000008810"/>
    </source>
</evidence>
<evidence type="ECO:0000256" key="1">
    <source>
        <dbReference type="SAM" id="MobiDB-lite"/>
    </source>
</evidence>
<evidence type="ECO:0000313" key="3">
    <source>
        <dbReference type="EnsemblPlants" id="PNT74129"/>
    </source>
</evidence>
<feature type="region of interest" description="Disordered" evidence="1">
    <location>
        <begin position="50"/>
        <end position="78"/>
    </location>
</feature>
<dbReference type="AlphaFoldDB" id="A0A2K2DIM8"/>
<dbReference type="Proteomes" id="UP000008810">
    <property type="component" value="Chromosome 1"/>
</dbReference>
<sequence length="78" mass="8782">MEANQTTCHNARSKLISRAGTVACFLRWGKAFPSRKDRIQKFSSYPFLPSPRITGKREGGERTRVTQSRALPTKGVED</sequence>
<evidence type="ECO:0000313" key="2">
    <source>
        <dbReference type="EMBL" id="PNT74129.1"/>
    </source>
</evidence>
<keyword evidence="4" id="KW-1185">Reference proteome</keyword>
<dbReference type="InParanoid" id="A0A2K2DIM8"/>
<reference evidence="3" key="3">
    <citation type="submission" date="2018-08" db="UniProtKB">
        <authorList>
            <consortium name="EnsemblPlants"/>
        </authorList>
    </citation>
    <scope>IDENTIFICATION</scope>
    <source>
        <strain evidence="3">cv. Bd21</strain>
    </source>
</reference>
<proteinExistence type="predicted"/>
<gene>
    <name evidence="2" type="ORF">BRADI_1g08406v3</name>
</gene>
<dbReference type="EMBL" id="CM000880">
    <property type="protein sequence ID" value="PNT74129.1"/>
    <property type="molecule type" value="Genomic_DNA"/>
</dbReference>
<accession>A0A2K2DIM8</accession>
<reference evidence="2 3" key="1">
    <citation type="journal article" date="2010" name="Nature">
        <title>Genome sequencing and analysis of the model grass Brachypodium distachyon.</title>
        <authorList>
            <consortium name="International Brachypodium Initiative"/>
        </authorList>
    </citation>
    <scope>NUCLEOTIDE SEQUENCE [LARGE SCALE GENOMIC DNA]</scope>
    <source>
        <strain evidence="2 3">Bd21</strain>
    </source>
</reference>
<dbReference type="Gramene" id="PNT74129">
    <property type="protein sequence ID" value="PNT74129"/>
    <property type="gene ID" value="BRADI_1g08406v3"/>
</dbReference>